<comment type="caution">
    <text evidence="2">The sequence shown here is derived from an EMBL/GenBank/DDBJ whole genome shotgun (WGS) entry which is preliminary data.</text>
</comment>
<dbReference type="Proteomes" id="UP001372338">
    <property type="component" value="Unassembled WGS sequence"/>
</dbReference>
<proteinExistence type="predicted"/>
<evidence type="ECO:0000256" key="1">
    <source>
        <dbReference type="SAM" id="Coils"/>
    </source>
</evidence>
<keyword evidence="3" id="KW-1185">Reference proteome</keyword>
<reference evidence="2 3" key="1">
    <citation type="submission" date="2024-01" db="EMBL/GenBank/DDBJ databases">
        <title>The genomes of 5 underutilized Papilionoideae crops provide insights into root nodulation and disease resistanc.</title>
        <authorList>
            <person name="Yuan L."/>
        </authorList>
    </citation>
    <scope>NUCLEOTIDE SEQUENCE [LARGE SCALE GENOMIC DNA]</scope>
    <source>
        <strain evidence="2">ZHUSHIDOU_FW_LH</strain>
        <tissue evidence="2">Leaf</tissue>
    </source>
</reference>
<dbReference type="AlphaFoldDB" id="A0AAN9IFX1"/>
<dbReference type="EMBL" id="JAYWIO010000003">
    <property type="protein sequence ID" value="KAK7276939.1"/>
    <property type="molecule type" value="Genomic_DNA"/>
</dbReference>
<protein>
    <submittedName>
        <fullName evidence="2">Uncharacterized protein</fullName>
    </submittedName>
</protein>
<evidence type="ECO:0000313" key="3">
    <source>
        <dbReference type="Proteomes" id="UP001372338"/>
    </source>
</evidence>
<gene>
    <name evidence="2" type="ORF">RIF29_18088</name>
</gene>
<organism evidence="2 3">
    <name type="scientific">Crotalaria pallida</name>
    <name type="common">Smooth rattlebox</name>
    <name type="synonym">Crotalaria striata</name>
    <dbReference type="NCBI Taxonomy" id="3830"/>
    <lineage>
        <taxon>Eukaryota</taxon>
        <taxon>Viridiplantae</taxon>
        <taxon>Streptophyta</taxon>
        <taxon>Embryophyta</taxon>
        <taxon>Tracheophyta</taxon>
        <taxon>Spermatophyta</taxon>
        <taxon>Magnoliopsida</taxon>
        <taxon>eudicotyledons</taxon>
        <taxon>Gunneridae</taxon>
        <taxon>Pentapetalae</taxon>
        <taxon>rosids</taxon>
        <taxon>fabids</taxon>
        <taxon>Fabales</taxon>
        <taxon>Fabaceae</taxon>
        <taxon>Papilionoideae</taxon>
        <taxon>50 kb inversion clade</taxon>
        <taxon>genistoids sensu lato</taxon>
        <taxon>core genistoids</taxon>
        <taxon>Crotalarieae</taxon>
        <taxon>Crotalaria</taxon>
    </lineage>
</organism>
<accession>A0AAN9IFX1</accession>
<evidence type="ECO:0000313" key="2">
    <source>
        <dbReference type="EMBL" id="KAK7276939.1"/>
    </source>
</evidence>
<name>A0AAN9IFX1_CROPI</name>
<keyword evidence="1" id="KW-0175">Coiled coil</keyword>
<sequence length="493" mass="56309">MSLQSEIKPGSPPILVSTNLDEMSVSELVSLLRNAFLSDEFDGVEKVLVARDAKFKAEIASLQVKVEMERLSRLQAEENLKKKEQLCQEGKKVQECYENLLKEVKMKNGLIDVNAFKELRDENDDLLAENYELRKMKRKWLEDSNAVTDLKMVNQELTVLRDQVEELKEQIAREAVAKYEGMMLKAIDETWANAIDQFRLLHPSAKLRIDVMSKLRFVEDGMLMELTPQGHRQIVNTKLSKPELLDEEPVMSNKEIAELTAVLTASFMDEQPVMSNKEIADREKIRKRKHRPSVIVEKKNSATELRSNKLSNEVPQATQDKGLVEVDLQFREFVVANIMSQIQDESLWGPSFDPQFIIDTYLGKGSDKSVLAGFGFANVAKLMETYSLRLAIIARVAKLKVNGFVDRSQNADVDNVKLKNQMPENIDKLNHVNELENELSLVKGQLEKLISDDALMKEMQKEKDVRVHGDQMLDTSSSLPKLSKVYTKKKRRV</sequence>
<feature type="coiled-coil region" evidence="1">
    <location>
        <begin position="116"/>
        <end position="177"/>
    </location>
</feature>